<reference evidence="6 7" key="1">
    <citation type="submission" date="2021-03" db="EMBL/GenBank/DDBJ databases">
        <authorList>
            <person name="Grouzdev D.S."/>
        </authorList>
    </citation>
    <scope>NUCLEOTIDE SEQUENCE [LARGE SCALE GENOMIC DNA]</scope>
    <source>
        <strain evidence="6 7">M50-1</strain>
    </source>
</reference>
<evidence type="ECO:0000313" key="7">
    <source>
        <dbReference type="Proteomes" id="UP001193081"/>
    </source>
</evidence>
<keyword evidence="4 5" id="KW-0472">Membrane</keyword>
<comment type="caution">
    <text evidence="6">The sequence shown here is derived from an EMBL/GenBank/DDBJ whole genome shotgun (WGS) entry which is preliminary data.</text>
</comment>
<dbReference type="InterPro" id="IPR003825">
    <property type="entry name" value="Colicin-V_CvpA"/>
</dbReference>
<accession>A0ABS4DGZ0</accession>
<dbReference type="Proteomes" id="UP001193081">
    <property type="component" value="Unassembled WGS sequence"/>
</dbReference>
<comment type="subcellular location">
    <subcellularLocation>
        <location evidence="1">Membrane</location>
        <topology evidence="1">Multi-pass membrane protein</topology>
    </subcellularLocation>
</comment>
<protein>
    <submittedName>
        <fullName evidence="6">CvpA family protein</fullName>
    </submittedName>
</protein>
<keyword evidence="3 5" id="KW-1133">Transmembrane helix</keyword>
<evidence type="ECO:0000256" key="5">
    <source>
        <dbReference type="SAM" id="Phobius"/>
    </source>
</evidence>
<evidence type="ECO:0000256" key="2">
    <source>
        <dbReference type="ARBA" id="ARBA00022692"/>
    </source>
</evidence>
<sequence>MALSITVLVLLVLTGIVGGLQGIRRTMPTLAGTLLAAIVFDLWHVRLGEWFSATFQATQTEWPLFLLITLGFLTITGVIGYGGSSLLRPRRTRVQSVSLFSRLFGVVLGVVNGGLLLGYLLRYAEQIWGASATQLIADSAPADFLVRGLPWFVLGLVASTILFILVQLIRNGLEHQAARKTSVAEAPSLSEADRRLSEKIERTIGKR</sequence>
<evidence type="ECO:0000256" key="1">
    <source>
        <dbReference type="ARBA" id="ARBA00004141"/>
    </source>
</evidence>
<dbReference type="EMBL" id="SIJK02000086">
    <property type="protein sequence ID" value="MBP1468711.1"/>
    <property type="molecule type" value="Genomic_DNA"/>
</dbReference>
<gene>
    <name evidence="6" type="ORF">EYB53_023555</name>
</gene>
<keyword evidence="2 5" id="KW-0812">Transmembrane</keyword>
<keyword evidence="7" id="KW-1185">Reference proteome</keyword>
<proteinExistence type="predicted"/>
<organism evidence="6 7">
    <name type="scientific">Candidatus Chloroploca mongolica</name>
    <dbReference type="NCBI Taxonomy" id="2528176"/>
    <lineage>
        <taxon>Bacteria</taxon>
        <taxon>Bacillati</taxon>
        <taxon>Chloroflexota</taxon>
        <taxon>Chloroflexia</taxon>
        <taxon>Chloroflexales</taxon>
        <taxon>Chloroflexineae</taxon>
        <taxon>Oscillochloridaceae</taxon>
        <taxon>Candidatus Chloroploca</taxon>
    </lineage>
</organism>
<feature type="transmembrane region" description="Helical" evidence="5">
    <location>
        <begin position="64"/>
        <end position="87"/>
    </location>
</feature>
<evidence type="ECO:0000256" key="4">
    <source>
        <dbReference type="ARBA" id="ARBA00023136"/>
    </source>
</evidence>
<feature type="transmembrane region" description="Helical" evidence="5">
    <location>
        <begin position="99"/>
        <end position="121"/>
    </location>
</feature>
<feature type="transmembrane region" description="Helical" evidence="5">
    <location>
        <begin position="149"/>
        <end position="169"/>
    </location>
</feature>
<dbReference type="RefSeq" id="WP_135481727.1">
    <property type="nucleotide sequence ID" value="NZ_SIJK02000086.1"/>
</dbReference>
<evidence type="ECO:0000256" key="3">
    <source>
        <dbReference type="ARBA" id="ARBA00022989"/>
    </source>
</evidence>
<dbReference type="Pfam" id="PF02674">
    <property type="entry name" value="Colicin_V"/>
    <property type="match status" value="1"/>
</dbReference>
<name>A0ABS4DGZ0_9CHLR</name>
<evidence type="ECO:0000313" key="6">
    <source>
        <dbReference type="EMBL" id="MBP1468711.1"/>
    </source>
</evidence>